<name>A0ACB6R7F6_9PLEO</name>
<evidence type="ECO:0000313" key="1">
    <source>
        <dbReference type="EMBL" id="KAF2474990.1"/>
    </source>
</evidence>
<evidence type="ECO:0000313" key="2">
    <source>
        <dbReference type="Proteomes" id="UP000799755"/>
    </source>
</evidence>
<reference evidence="1" key="1">
    <citation type="journal article" date="2020" name="Stud. Mycol.">
        <title>101 Dothideomycetes genomes: a test case for predicting lifestyles and emergence of pathogens.</title>
        <authorList>
            <person name="Haridas S."/>
            <person name="Albert R."/>
            <person name="Binder M."/>
            <person name="Bloem J."/>
            <person name="Labutti K."/>
            <person name="Salamov A."/>
            <person name="Andreopoulos B."/>
            <person name="Baker S."/>
            <person name="Barry K."/>
            <person name="Bills G."/>
            <person name="Bluhm B."/>
            <person name="Cannon C."/>
            <person name="Castanera R."/>
            <person name="Culley D."/>
            <person name="Daum C."/>
            <person name="Ezra D."/>
            <person name="Gonzalez J."/>
            <person name="Henrissat B."/>
            <person name="Kuo A."/>
            <person name="Liang C."/>
            <person name="Lipzen A."/>
            <person name="Lutzoni F."/>
            <person name="Magnuson J."/>
            <person name="Mondo S."/>
            <person name="Nolan M."/>
            <person name="Ohm R."/>
            <person name="Pangilinan J."/>
            <person name="Park H.-J."/>
            <person name="Ramirez L."/>
            <person name="Alfaro M."/>
            <person name="Sun H."/>
            <person name="Tritt A."/>
            <person name="Yoshinaga Y."/>
            <person name="Zwiers L.-H."/>
            <person name="Turgeon B."/>
            <person name="Goodwin S."/>
            <person name="Spatafora J."/>
            <person name="Crous P."/>
            <person name="Grigoriev I."/>
        </authorList>
    </citation>
    <scope>NUCLEOTIDE SEQUENCE</scope>
    <source>
        <strain evidence="1">ATCC 200398</strain>
    </source>
</reference>
<dbReference type="EMBL" id="MU003497">
    <property type="protein sequence ID" value="KAF2474990.1"/>
    <property type="molecule type" value="Genomic_DNA"/>
</dbReference>
<keyword evidence="2" id="KW-1185">Reference proteome</keyword>
<dbReference type="Proteomes" id="UP000799755">
    <property type="component" value="Unassembled WGS sequence"/>
</dbReference>
<comment type="caution">
    <text evidence="1">The sequence shown here is derived from an EMBL/GenBank/DDBJ whole genome shotgun (WGS) entry which is preliminary data.</text>
</comment>
<proteinExistence type="predicted"/>
<sequence>MSTLKKRKAEPNLNRPLDAKKLKLNLEFQAVRKTLESFQFVKRKLAIKKEAHGEYKNIKDTLTKSVEVRLKAKGDTKRSLTTEKANHSNTYECYHALYLISSPDMNNMHKSNPTALKPYSEDLSTTEILIQARNGIVSKRPSETALTYECFLTPVRLLVHFIFSVTELTSSWVTQVWRRDQIQELEHKHDKTPVLKDCQVSSTRPFHRIGIDLIQLCPTGQRCYNGDLYGLHAVDEYTCSTINRPPYYCVSCHLVYSSTLNKVDANAMKWTLFERRSFVMFVLMLLYFDPLYAFLEMINRFQTLRHEELDFIARGQLRVYIVLGEPVMHNPSTPPLSLRRAHSSYSHTHSNKLQNPAIAPPAKRLAEPNRTEAPRWKTAKLDPDNLFQKHRPKTMALAQKRLATEHCEKPLQDNSKSELVRAEQEKSGVTGGLQEYCFEIICALMMNKVSKTYKGAGKTETAEEAIYRATTCQLKERSNMTKTNNVAHATADTVVWPFFEAECGSIHCFRCDVPVLVRMARRDDSVFIAFPRDLAISRTVFRGIYHEKSKNRSSIQT</sequence>
<organism evidence="1 2">
    <name type="scientific">Lindgomyces ingoldianus</name>
    <dbReference type="NCBI Taxonomy" id="673940"/>
    <lineage>
        <taxon>Eukaryota</taxon>
        <taxon>Fungi</taxon>
        <taxon>Dikarya</taxon>
        <taxon>Ascomycota</taxon>
        <taxon>Pezizomycotina</taxon>
        <taxon>Dothideomycetes</taxon>
        <taxon>Pleosporomycetidae</taxon>
        <taxon>Pleosporales</taxon>
        <taxon>Lindgomycetaceae</taxon>
        <taxon>Lindgomyces</taxon>
    </lineage>
</organism>
<protein>
    <submittedName>
        <fullName evidence="1">Uncharacterized protein</fullName>
    </submittedName>
</protein>
<gene>
    <name evidence="1" type="ORF">BDR25DRAFT_351476</name>
</gene>
<accession>A0ACB6R7F6</accession>